<keyword evidence="3" id="KW-1185">Reference proteome</keyword>
<organism evidence="2 3">
    <name type="scientific">Paenibacillus silvae</name>
    <dbReference type="NCBI Taxonomy" id="1325358"/>
    <lineage>
        <taxon>Bacteria</taxon>
        <taxon>Bacillati</taxon>
        <taxon>Bacillota</taxon>
        <taxon>Bacilli</taxon>
        <taxon>Bacillales</taxon>
        <taxon>Paenibacillaceae</taxon>
        <taxon>Paenibacillus</taxon>
    </lineage>
</organism>
<feature type="transmembrane region" description="Helical" evidence="1">
    <location>
        <begin position="101"/>
        <end position="120"/>
    </location>
</feature>
<evidence type="ECO:0000256" key="1">
    <source>
        <dbReference type="SAM" id="Phobius"/>
    </source>
</evidence>
<reference evidence="3" key="1">
    <citation type="journal article" date="2019" name="Int. J. Syst. Evol. Microbiol.">
        <title>The Global Catalogue of Microorganisms (GCM) 10K type strain sequencing project: providing services to taxonomists for standard genome sequencing and annotation.</title>
        <authorList>
            <consortium name="The Broad Institute Genomics Platform"/>
            <consortium name="The Broad Institute Genome Sequencing Center for Infectious Disease"/>
            <person name="Wu L."/>
            <person name="Ma J."/>
        </authorList>
    </citation>
    <scope>NUCLEOTIDE SEQUENCE [LARGE SCALE GENOMIC DNA]</scope>
    <source>
        <strain evidence="3">CGMCC 1.12770</strain>
    </source>
</reference>
<evidence type="ECO:0008006" key="4">
    <source>
        <dbReference type="Google" id="ProtNLM"/>
    </source>
</evidence>
<protein>
    <recommendedName>
        <fullName evidence="4">GTPase SAR1</fullName>
    </recommendedName>
</protein>
<feature type="transmembrane region" description="Helical" evidence="1">
    <location>
        <begin position="505"/>
        <end position="525"/>
    </location>
</feature>
<sequence length="689" mass="79204">MRLDGLSLLLGTATVLFLGVAVAFLWLSRYSSEVGAARQYEALRKPAKTSKKQALHQFMQRLYLLCSRLPLLRAYLSSIRKRLTILHMGDEWKLRLETMRVTLWAWSVLGLASLPLLLWVRDPMSLLMLLIGCWVVHGMMVDVVVQRLEVRLLRQLRTFLGDLRHHYHRHGMVEEALYEAADSAAYEMALHGQELVEVLSDSHTEERLEQYLETAPNRYLKGLAGLSHLTKEYGDKQTEEGSLYLQSLGKLTNELNLELLRRERLGFLLQGLSVIALLPLLFTQPLEAWGSRYFPAMAAFYTSTSGWTTKLGVLLVVWLSYILLRHIQELEMTPKSTNRAIWEKHLYQWGWVRRLVHRLGPAPGSDEASRLIRLLKESGSPLRLEWFTLRRIMAGAIALLMAIGIGAALHITARHQLLYMPVRSGILLGQPTPEEQASAEAALALDRQMMEQLKGVKQRSMTTILSLLGGEADKGKTEAQLEADARRILGKLEQLDQQYVKWWEVLLILLAGWAGYCLPVGIRLFQRKMRQMEMKHEVDQLHTVIAMLAHMERMSVEDLLIWLEQFARLFKEPLQSCLLHFDQGAEQALVQLKEDVPFLPFVRTVEKLELAAQSLPLRDVFDDLESEYAFAQEQRKQEYEQLIEHKAGWGSWIGFAPMMTLIFGYLVLPLIWVSLNQMSVYYEQLQRIQ</sequence>
<dbReference type="EMBL" id="BMFU01000011">
    <property type="protein sequence ID" value="GGH68005.1"/>
    <property type="molecule type" value="Genomic_DNA"/>
</dbReference>
<feature type="transmembrane region" description="Helical" evidence="1">
    <location>
        <begin position="306"/>
        <end position="324"/>
    </location>
</feature>
<evidence type="ECO:0000313" key="3">
    <source>
        <dbReference type="Proteomes" id="UP000652153"/>
    </source>
</evidence>
<accession>A0ABQ1ZL71</accession>
<comment type="caution">
    <text evidence="2">The sequence shown here is derived from an EMBL/GenBank/DDBJ whole genome shotgun (WGS) entry which is preliminary data.</text>
</comment>
<feature type="transmembrane region" description="Helical" evidence="1">
    <location>
        <begin position="265"/>
        <end position="286"/>
    </location>
</feature>
<proteinExistence type="predicted"/>
<evidence type="ECO:0000313" key="2">
    <source>
        <dbReference type="EMBL" id="GGH68005.1"/>
    </source>
</evidence>
<name>A0ABQ1ZL71_9BACL</name>
<gene>
    <name evidence="2" type="ORF">GCM10008014_50050</name>
</gene>
<keyword evidence="1" id="KW-0812">Transmembrane</keyword>
<feature type="transmembrane region" description="Helical" evidence="1">
    <location>
        <begin position="392"/>
        <end position="413"/>
    </location>
</feature>
<dbReference type="Proteomes" id="UP000652153">
    <property type="component" value="Unassembled WGS sequence"/>
</dbReference>
<feature type="transmembrane region" description="Helical" evidence="1">
    <location>
        <begin position="6"/>
        <end position="28"/>
    </location>
</feature>
<keyword evidence="1" id="KW-1133">Transmembrane helix</keyword>
<dbReference type="RefSeq" id="WP_188594319.1">
    <property type="nucleotide sequence ID" value="NZ_BMFU01000011.1"/>
</dbReference>
<feature type="transmembrane region" description="Helical" evidence="1">
    <location>
        <begin position="126"/>
        <end position="145"/>
    </location>
</feature>
<keyword evidence="1" id="KW-0472">Membrane</keyword>
<feature type="transmembrane region" description="Helical" evidence="1">
    <location>
        <begin position="652"/>
        <end position="675"/>
    </location>
</feature>